<feature type="domain" description="ATP synthase F1 complex delta/epsilon subunit N-terminal" evidence="2">
    <location>
        <begin position="20"/>
        <end position="92"/>
    </location>
</feature>
<evidence type="ECO:0000259" key="2">
    <source>
        <dbReference type="Pfam" id="PF02823"/>
    </source>
</evidence>
<dbReference type="GO" id="GO:0015986">
    <property type="term" value="P:proton motive force-driven ATP synthesis"/>
    <property type="evidence" value="ECO:0007669"/>
    <property type="project" value="InterPro"/>
</dbReference>
<dbReference type="Gene3D" id="2.60.15.10">
    <property type="entry name" value="F0F1 ATP synthase delta/epsilon subunit, N-terminal"/>
    <property type="match status" value="1"/>
</dbReference>
<protein>
    <recommendedName>
        <fullName evidence="2">ATP synthase F1 complex delta/epsilon subunit N-terminal domain-containing protein</fullName>
    </recommendedName>
</protein>
<keyword evidence="1" id="KW-0066">ATP synthesis</keyword>
<evidence type="ECO:0000256" key="1">
    <source>
        <dbReference type="ARBA" id="ARBA00023196"/>
    </source>
</evidence>
<dbReference type="GO" id="GO:0045259">
    <property type="term" value="C:proton-transporting ATP synthase complex"/>
    <property type="evidence" value="ECO:0007669"/>
    <property type="project" value="UniProtKB-KW"/>
</dbReference>
<name>A0A3A4ZFS3_UNCKA</name>
<dbReference type="Proteomes" id="UP000265540">
    <property type="component" value="Unassembled WGS sequence"/>
</dbReference>
<reference evidence="3 4" key="1">
    <citation type="journal article" date="2017" name="ISME J.">
        <title>Energy and carbon metabolisms in a deep terrestrial subsurface fluid microbial community.</title>
        <authorList>
            <person name="Momper L."/>
            <person name="Jungbluth S.P."/>
            <person name="Lee M.D."/>
            <person name="Amend J.P."/>
        </authorList>
    </citation>
    <scope>NUCLEOTIDE SEQUENCE [LARGE SCALE GENOMIC DNA]</scope>
    <source>
        <strain evidence="3">SURF_46</strain>
    </source>
</reference>
<comment type="caution">
    <text evidence="3">The sequence shown here is derived from an EMBL/GenBank/DDBJ whole genome shotgun (WGS) entry which is preliminary data.</text>
</comment>
<proteinExistence type="predicted"/>
<dbReference type="SUPFAM" id="SSF51344">
    <property type="entry name" value="Epsilon subunit of F1F0-ATP synthase N-terminal domain"/>
    <property type="match status" value="1"/>
</dbReference>
<evidence type="ECO:0000313" key="3">
    <source>
        <dbReference type="EMBL" id="RJR28004.1"/>
    </source>
</evidence>
<dbReference type="Pfam" id="PF02823">
    <property type="entry name" value="ATP-synt_DE_N"/>
    <property type="match status" value="1"/>
</dbReference>
<dbReference type="AlphaFoldDB" id="A0A3A4ZFS3"/>
<evidence type="ECO:0000313" key="4">
    <source>
        <dbReference type="Proteomes" id="UP000265540"/>
    </source>
</evidence>
<dbReference type="EMBL" id="QZJF01000005">
    <property type="protein sequence ID" value="RJR28004.1"/>
    <property type="molecule type" value="Genomic_DNA"/>
</dbReference>
<dbReference type="InterPro" id="IPR036771">
    <property type="entry name" value="ATPsynth_dsu/esu_N"/>
</dbReference>
<accession>A0A3A4ZFS3</accession>
<sequence length="96" mass="10509">MSLEINNSQNKKKDDELVVNLNIRSRTKSFFKGPVKSVTAVNATGEFDILPLHANFITLIESFVIIDKGLPSEKKIEFDNGVVSAIGGNVDIYVGV</sequence>
<organism evidence="3 4">
    <name type="scientific">candidate division WWE3 bacterium</name>
    <dbReference type="NCBI Taxonomy" id="2053526"/>
    <lineage>
        <taxon>Bacteria</taxon>
        <taxon>Katanobacteria</taxon>
    </lineage>
</organism>
<dbReference type="InterPro" id="IPR020546">
    <property type="entry name" value="ATP_synth_F1_dsu/esu_N"/>
</dbReference>
<gene>
    <name evidence="3" type="ORF">C4561_00670</name>
</gene>
<keyword evidence="1" id="KW-0139">CF(1)</keyword>